<evidence type="ECO:0000256" key="6">
    <source>
        <dbReference type="RuleBase" id="RU361242"/>
    </source>
</evidence>
<protein>
    <recommendedName>
        <fullName evidence="6">Polypeptide N-acetylgalactosaminyltransferase</fullName>
        <ecNumber evidence="6">2.4.1.-</ecNumber>
    </recommendedName>
    <alternativeName>
        <fullName evidence="6">Protein-UDP acetylgalactosaminyltransferase</fullName>
    </alternativeName>
</protein>
<dbReference type="Gene3D" id="2.80.10.50">
    <property type="match status" value="1"/>
</dbReference>
<keyword evidence="6" id="KW-0328">Glycosyltransferase</keyword>
<dbReference type="GO" id="GO:0004653">
    <property type="term" value="F:polypeptide N-acetylgalactosaminyltransferase activity"/>
    <property type="evidence" value="ECO:0007669"/>
    <property type="project" value="TreeGrafter"/>
</dbReference>
<dbReference type="PANTHER" id="PTHR11675:SF134">
    <property type="entry name" value="N-ACETYLGALACTOSAMINYLTRANSFERASE 4-RELATED"/>
    <property type="match status" value="1"/>
</dbReference>
<proteinExistence type="inferred from homology"/>
<keyword evidence="6" id="KW-0808">Transferase</keyword>
<evidence type="ECO:0000256" key="3">
    <source>
        <dbReference type="ARBA" id="ARBA00023034"/>
    </source>
</evidence>
<keyword evidence="5" id="KW-0325">Glycoprotein</keyword>
<dbReference type="Pfam" id="PF00535">
    <property type="entry name" value="Glycos_transf_2"/>
    <property type="match status" value="1"/>
</dbReference>
<dbReference type="InterPro" id="IPR001173">
    <property type="entry name" value="Glyco_trans_2-like"/>
</dbReference>
<dbReference type="GO" id="GO:0030246">
    <property type="term" value="F:carbohydrate binding"/>
    <property type="evidence" value="ECO:0007669"/>
    <property type="project" value="UniProtKB-KW"/>
</dbReference>
<keyword evidence="6" id="KW-0812">Transmembrane</keyword>
<name>A0A9N9RNQ6_9DIPT</name>
<dbReference type="InterPro" id="IPR000772">
    <property type="entry name" value="Ricin_B_lectin"/>
</dbReference>
<comment type="similarity">
    <text evidence="6">Belongs to the glycosyltransferase 2 family. GalNAc-T subfamily.</text>
</comment>
<keyword evidence="10" id="KW-1185">Reference proteome</keyword>
<dbReference type="AlphaFoldDB" id="A0A9N9RNQ6"/>
<keyword evidence="4 6" id="KW-1015">Disulfide bond</keyword>
<dbReference type="InterPro" id="IPR029044">
    <property type="entry name" value="Nucleotide-diphossugar_trans"/>
</dbReference>
<dbReference type="EMBL" id="OU895877">
    <property type="protein sequence ID" value="CAG9799641.1"/>
    <property type="molecule type" value="Genomic_DNA"/>
</dbReference>
<dbReference type="OrthoDB" id="3784at2759"/>
<gene>
    <name evidence="9" type="ORF">CHIRRI_LOCUS2606</name>
</gene>
<feature type="domain" description="Ricin B lectin" evidence="8">
    <location>
        <begin position="449"/>
        <end position="567"/>
    </location>
</feature>
<dbReference type="Proteomes" id="UP001153620">
    <property type="component" value="Chromosome 1"/>
</dbReference>
<dbReference type="PROSITE" id="PS50231">
    <property type="entry name" value="RICIN_B_LECTIN"/>
    <property type="match status" value="1"/>
</dbReference>
<comment type="pathway">
    <text evidence="6">Protein modification; protein glycosylation.</text>
</comment>
<evidence type="ECO:0000256" key="5">
    <source>
        <dbReference type="ARBA" id="ARBA00023180"/>
    </source>
</evidence>
<evidence type="ECO:0000313" key="9">
    <source>
        <dbReference type="EMBL" id="CAG9799641.1"/>
    </source>
</evidence>
<dbReference type="SUPFAM" id="SSF53448">
    <property type="entry name" value="Nucleotide-diphospho-sugar transferases"/>
    <property type="match status" value="1"/>
</dbReference>
<evidence type="ECO:0000256" key="1">
    <source>
        <dbReference type="ARBA" id="ARBA00004323"/>
    </source>
</evidence>
<reference evidence="9" key="2">
    <citation type="submission" date="2022-10" db="EMBL/GenBank/DDBJ databases">
        <authorList>
            <consortium name="ENA_rothamsted_submissions"/>
            <consortium name="culmorum"/>
            <person name="King R."/>
        </authorList>
    </citation>
    <scope>NUCLEOTIDE SEQUENCE</scope>
</reference>
<comment type="subcellular location">
    <subcellularLocation>
        <location evidence="1 6">Golgi apparatus membrane</location>
        <topology evidence="1 6">Single-pass type II membrane protein</topology>
    </subcellularLocation>
</comment>
<evidence type="ECO:0000256" key="4">
    <source>
        <dbReference type="ARBA" id="ARBA00023157"/>
    </source>
</evidence>
<dbReference type="SUPFAM" id="SSF50370">
    <property type="entry name" value="Ricin B-like lectins"/>
    <property type="match status" value="1"/>
</dbReference>
<evidence type="ECO:0000259" key="8">
    <source>
        <dbReference type="Pfam" id="PF00652"/>
    </source>
</evidence>
<comment type="cofactor">
    <cofactor evidence="6">
        <name>Mn(2+)</name>
        <dbReference type="ChEBI" id="CHEBI:29035"/>
    </cofactor>
</comment>
<dbReference type="PANTHER" id="PTHR11675">
    <property type="entry name" value="N-ACETYLGALACTOSAMINYLTRANSFERASE"/>
    <property type="match status" value="1"/>
</dbReference>
<keyword evidence="3 6" id="KW-0333">Golgi apparatus</keyword>
<dbReference type="EC" id="2.4.1.-" evidence="6"/>
<keyword evidence="6" id="KW-0472">Membrane</keyword>
<accession>A0A9N9RNQ6</accession>
<feature type="transmembrane region" description="Helical" evidence="6">
    <location>
        <begin position="14"/>
        <end position="31"/>
    </location>
</feature>
<organism evidence="9 10">
    <name type="scientific">Chironomus riparius</name>
    <dbReference type="NCBI Taxonomy" id="315576"/>
    <lineage>
        <taxon>Eukaryota</taxon>
        <taxon>Metazoa</taxon>
        <taxon>Ecdysozoa</taxon>
        <taxon>Arthropoda</taxon>
        <taxon>Hexapoda</taxon>
        <taxon>Insecta</taxon>
        <taxon>Pterygota</taxon>
        <taxon>Neoptera</taxon>
        <taxon>Endopterygota</taxon>
        <taxon>Diptera</taxon>
        <taxon>Nematocera</taxon>
        <taxon>Chironomoidea</taxon>
        <taxon>Chironomidae</taxon>
        <taxon>Chironominae</taxon>
        <taxon>Chironomus</taxon>
    </lineage>
</organism>
<dbReference type="GO" id="GO:0006493">
    <property type="term" value="P:protein O-linked glycosylation"/>
    <property type="evidence" value="ECO:0007669"/>
    <property type="project" value="TreeGrafter"/>
</dbReference>
<dbReference type="Pfam" id="PF00652">
    <property type="entry name" value="Ricin_B_lectin"/>
    <property type="match status" value="1"/>
</dbReference>
<evidence type="ECO:0000259" key="7">
    <source>
        <dbReference type="Pfam" id="PF00535"/>
    </source>
</evidence>
<dbReference type="Gene3D" id="3.90.550.10">
    <property type="entry name" value="Spore Coat Polysaccharide Biosynthesis Protein SpsA, Chain A"/>
    <property type="match status" value="1"/>
</dbReference>
<sequence length="588" mass="69001">MKKFLFSIKNLKRCCYLLVFLVLLQYFLYYTRKYNFSDFSVEKQQIKLLFDPQDKIDWENTSFIQYEASRVGPGEQGKPYKLTDPDEIKQNEEYLKKEGFYVLVSDKISQQRALPDHRPNSCKHKKYLKKLPKVSVIITFHNEVWSVLLRCIHSIYNRSPPELLHEIILVNDKSTFEELYEPLKKLVTGAFEGKIKIHDNEKREGLIKARMIGAKLAEAEVIIFLDSHMEVTNTWLPPLLEPIVYNPTYATVPLVEGMNHATFEYEFIGHGYRGTFDWNFRYQWIPFREERADPGQNYNLSSMTGGAYAIRREHFFYLGGYDEELKIWNGENYELSLKLWLCSGGIFTVPCSRIVHLSKLRSAYRDLGDGSDFVGRNLKRVAEVWLDDYKQYFYRNDLKRYSKIDAGNLTEQFKRKELLKCKPFKYFLDEIAPEMLLYYPIEPQYFAAFSIQHMSSLRCISLNKMSYHERLILSGCNLDLANPPTGTGFKLTFEKSIRYNDTNDQCLNGNTLALSNCHHAGYEQHWVFNLDSRQIYQAYEKKCLAGSDTDDSLTLELCDDSLLSQKWRWGYENITALMNWDKTGIKVN</sequence>
<evidence type="ECO:0000313" key="10">
    <source>
        <dbReference type="Proteomes" id="UP001153620"/>
    </source>
</evidence>
<keyword evidence="6" id="KW-0464">Manganese</keyword>
<feature type="domain" description="Glycosyltransferase 2-like" evidence="7">
    <location>
        <begin position="135"/>
        <end position="315"/>
    </location>
</feature>
<evidence type="ECO:0000256" key="2">
    <source>
        <dbReference type="ARBA" id="ARBA00022734"/>
    </source>
</evidence>
<reference evidence="9" key="1">
    <citation type="submission" date="2022-01" db="EMBL/GenBank/DDBJ databases">
        <authorList>
            <person name="King R."/>
        </authorList>
    </citation>
    <scope>NUCLEOTIDE SEQUENCE</scope>
</reference>
<dbReference type="InterPro" id="IPR035992">
    <property type="entry name" value="Ricin_B-like_lectins"/>
</dbReference>
<dbReference type="GO" id="GO:0000139">
    <property type="term" value="C:Golgi membrane"/>
    <property type="evidence" value="ECO:0007669"/>
    <property type="project" value="UniProtKB-SubCell"/>
</dbReference>
<keyword evidence="6" id="KW-1133">Transmembrane helix</keyword>
<keyword evidence="2 6" id="KW-0430">Lectin</keyword>